<gene>
    <name evidence="2" type="ORF">C0029_08580</name>
</gene>
<dbReference type="RefSeq" id="WP_084199062.1">
    <property type="nucleotide sequence ID" value="NZ_BMYL01000002.1"/>
</dbReference>
<name>A0AAP8MER4_9GAMM</name>
<sequence>MPGQKTVPFFVSTTLAGVLLIVPVALLAGVLFYAYGLLVELAQLSGLQLPFSDFLNGLIIGLGALVSVIVICFFIGLALRTSIGNVIEHKYQGLLDKYVPVVGMLRGLVMQIVGGNDAVAKLRPAEVCLHGGAGRQYGLIVEELPDGRAVVFVPTVPAATIGQIYVLTADAITELDTPVQDMLNAVTQWGAGATLMYKGNED</sequence>
<organism evidence="2 3">
    <name type="scientific">Halioglobus japonicus</name>
    <dbReference type="NCBI Taxonomy" id="930805"/>
    <lineage>
        <taxon>Bacteria</taxon>
        <taxon>Pseudomonadati</taxon>
        <taxon>Pseudomonadota</taxon>
        <taxon>Gammaproteobacteria</taxon>
        <taxon>Cellvibrionales</taxon>
        <taxon>Halieaceae</taxon>
        <taxon>Halioglobus</taxon>
    </lineage>
</organism>
<protein>
    <recommendedName>
        <fullName evidence="4">DUF502 domain-containing protein</fullName>
    </recommendedName>
</protein>
<feature type="transmembrane region" description="Helical" evidence="1">
    <location>
        <begin position="7"/>
        <end position="34"/>
    </location>
</feature>
<dbReference type="AlphaFoldDB" id="A0AAP8MER4"/>
<feature type="transmembrane region" description="Helical" evidence="1">
    <location>
        <begin position="54"/>
        <end position="79"/>
    </location>
</feature>
<keyword evidence="1" id="KW-1133">Transmembrane helix</keyword>
<dbReference type="EMBL" id="PKUR01000002">
    <property type="protein sequence ID" value="PLW86457.1"/>
    <property type="molecule type" value="Genomic_DNA"/>
</dbReference>
<evidence type="ECO:0008006" key="4">
    <source>
        <dbReference type="Google" id="ProtNLM"/>
    </source>
</evidence>
<evidence type="ECO:0000313" key="2">
    <source>
        <dbReference type="EMBL" id="PLW86457.1"/>
    </source>
</evidence>
<dbReference type="KEGG" id="hja:BST95_09545"/>
<evidence type="ECO:0000313" key="3">
    <source>
        <dbReference type="Proteomes" id="UP000235162"/>
    </source>
</evidence>
<accession>A0AAP8MER4</accession>
<proteinExistence type="predicted"/>
<keyword evidence="1" id="KW-0472">Membrane</keyword>
<dbReference type="Proteomes" id="UP000235162">
    <property type="component" value="Unassembled WGS sequence"/>
</dbReference>
<comment type="caution">
    <text evidence="2">The sequence shown here is derived from an EMBL/GenBank/DDBJ whole genome shotgun (WGS) entry which is preliminary data.</text>
</comment>
<reference evidence="2 3" key="1">
    <citation type="submission" date="2018-01" db="EMBL/GenBank/DDBJ databases">
        <title>The draft genome sequence of Halioglobus japonicus S1-36.</title>
        <authorList>
            <person name="Du Z.-J."/>
            <person name="Shi M.-J."/>
        </authorList>
    </citation>
    <scope>NUCLEOTIDE SEQUENCE [LARGE SCALE GENOMIC DNA]</scope>
    <source>
        <strain evidence="2 3">S1-36</strain>
    </source>
</reference>
<keyword evidence="1" id="KW-0812">Transmembrane</keyword>
<keyword evidence="3" id="KW-1185">Reference proteome</keyword>
<evidence type="ECO:0000256" key="1">
    <source>
        <dbReference type="SAM" id="Phobius"/>
    </source>
</evidence>